<proteinExistence type="predicted"/>
<dbReference type="EMBL" id="UFYA01000001">
    <property type="protein sequence ID" value="STD09814.1"/>
    <property type="molecule type" value="Genomic_DNA"/>
</dbReference>
<comment type="caution">
    <text evidence="1">The sequence shown here is derived from an EMBL/GenBank/DDBJ whole genome shotgun (WGS) entry which is preliminary data.</text>
</comment>
<accession>A0AA46BN94</accession>
<evidence type="ECO:0000313" key="2">
    <source>
        <dbReference type="Proteomes" id="UP000254118"/>
    </source>
</evidence>
<organism evidence="1 2">
    <name type="scientific">Dermatophilus congolensis</name>
    <dbReference type="NCBI Taxonomy" id="1863"/>
    <lineage>
        <taxon>Bacteria</taxon>
        <taxon>Bacillati</taxon>
        <taxon>Actinomycetota</taxon>
        <taxon>Actinomycetes</taxon>
        <taxon>Micrococcales</taxon>
        <taxon>Dermatophilaceae</taxon>
        <taxon>Dermatophilus</taxon>
    </lineage>
</organism>
<gene>
    <name evidence="1" type="ORF">NCTC7915_01235</name>
</gene>
<evidence type="ECO:0000313" key="1">
    <source>
        <dbReference type="EMBL" id="STD09814.1"/>
    </source>
</evidence>
<sequence length="46" mass="5206">MASIDPVAIGVSDRMLWRTPRTREHLIEAVIGLTGTTVYEMDPHLR</sequence>
<name>A0AA46BN94_9MICO</name>
<dbReference type="Proteomes" id="UP000254118">
    <property type="component" value="Unassembled WGS sequence"/>
</dbReference>
<dbReference type="AlphaFoldDB" id="A0AA46BN94"/>
<reference evidence="1 2" key="1">
    <citation type="submission" date="2018-06" db="EMBL/GenBank/DDBJ databases">
        <authorList>
            <consortium name="Pathogen Informatics"/>
            <person name="Doyle S."/>
        </authorList>
    </citation>
    <scope>NUCLEOTIDE SEQUENCE [LARGE SCALE GENOMIC DNA]</scope>
    <source>
        <strain evidence="1 2">NCTC7915</strain>
    </source>
</reference>
<protein>
    <submittedName>
        <fullName evidence="1">Uncharacterized protein</fullName>
    </submittedName>
</protein>